<keyword evidence="2" id="KW-0998">Cell outer membrane</keyword>
<dbReference type="SUPFAM" id="SSF49464">
    <property type="entry name" value="Carboxypeptidase regulatory domain-like"/>
    <property type="match status" value="1"/>
</dbReference>
<dbReference type="GO" id="GO:0044718">
    <property type="term" value="P:siderophore transmembrane transport"/>
    <property type="evidence" value="ECO:0007669"/>
    <property type="project" value="TreeGrafter"/>
</dbReference>
<dbReference type="EMBL" id="WCUA01000153">
    <property type="protein sequence ID" value="KAB4179394.1"/>
    <property type="molecule type" value="Genomic_DNA"/>
</dbReference>
<keyword evidence="1" id="KW-0732">Signal</keyword>
<feature type="non-terminal residue" evidence="5">
    <location>
        <position position="261"/>
    </location>
</feature>
<dbReference type="GO" id="GO:0015344">
    <property type="term" value="F:siderophore uptake transmembrane transporter activity"/>
    <property type="evidence" value="ECO:0007669"/>
    <property type="project" value="TreeGrafter"/>
</dbReference>
<organism evidence="5 6">
    <name type="scientific">Bacteroides uniformis</name>
    <dbReference type="NCBI Taxonomy" id="820"/>
    <lineage>
        <taxon>Bacteria</taxon>
        <taxon>Pseudomonadati</taxon>
        <taxon>Bacteroidota</taxon>
        <taxon>Bacteroidia</taxon>
        <taxon>Bacteroidales</taxon>
        <taxon>Bacteroidaceae</taxon>
        <taxon>Bacteroides</taxon>
    </lineage>
</organism>
<dbReference type="Proteomes" id="UP000442334">
    <property type="component" value="Unassembled WGS sequence"/>
</dbReference>
<keyword evidence="2" id="KW-0472">Membrane</keyword>
<dbReference type="Pfam" id="PF07715">
    <property type="entry name" value="Plug"/>
    <property type="match status" value="1"/>
</dbReference>
<sequence>MKKNLFSFPRSKVRMLKGSKGVWLFLIMFWMINTAASAAGIEIKGTVTDSKGEPLPGVNIVELGVKKNNGTISDLNGKYTITVESQKSVLQYTFIGYKTTEVTVGNRKTINVSLKDDTQSLDEVVVIGYGTMRKKDLSGAVASIKSDDLMLGNPTSISQALQGKLAGVQVNQSDGAPGSGVSITIRGANSFSTNSQPLYIVDGIPFEVGDTPSSKANEGNNSTTNPLSLINPNDIESIDILKDASATAIYGSRGANGVVLI</sequence>
<dbReference type="PROSITE" id="PS52016">
    <property type="entry name" value="TONB_DEPENDENT_REC_3"/>
    <property type="match status" value="1"/>
</dbReference>
<dbReference type="InterPro" id="IPR023997">
    <property type="entry name" value="TonB-dep_OMP_SusC/RagA_CS"/>
</dbReference>
<comment type="subcellular location">
    <subcellularLocation>
        <location evidence="2">Cell outer membrane</location>
        <topology evidence="2">Multi-pass membrane protein</topology>
    </subcellularLocation>
</comment>
<evidence type="ECO:0000256" key="3">
    <source>
        <dbReference type="SAM" id="MobiDB-lite"/>
    </source>
</evidence>
<reference evidence="5 6" key="1">
    <citation type="journal article" date="2019" name="Nat. Med.">
        <title>A library of human gut bacterial isolates paired with longitudinal multiomics data enables mechanistic microbiome research.</title>
        <authorList>
            <person name="Poyet M."/>
            <person name="Groussin M."/>
            <person name="Gibbons S.M."/>
            <person name="Avila-Pacheco J."/>
            <person name="Jiang X."/>
            <person name="Kearney S.M."/>
            <person name="Perrotta A.R."/>
            <person name="Berdy B."/>
            <person name="Zhao S."/>
            <person name="Lieberman T.D."/>
            <person name="Swanson P.K."/>
            <person name="Smith M."/>
            <person name="Roesemann S."/>
            <person name="Alexander J.E."/>
            <person name="Rich S.A."/>
            <person name="Livny J."/>
            <person name="Vlamakis H."/>
            <person name="Clish C."/>
            <person name="Bullock K."/>
            <person name="Deik A."/>
            <person name="Scott J."/>
            <person name="Pierce K.A."/>
            <person name="Xavier R.J."/>
            <person name="Alm E.J."/>
        </authorList>
    </citation>
    <scope>NUCLEOTIDE SEQUENCE [LARGE SCALE GENOMIC DNA]</scope>
    <source>
        <strain evidence="5 6">BIOML-A21</strain>
    </source>
</reference>
<dbReference type="Gene3D" id="2.60.40.1120">
    <property type="entry name" value="Carboxypeptidase-like, regulatory domain"/>
    <property type="match status" value="1"/>
</dbReference>
<keyword evidence="2" id="KW-0812">Transmembrane</keyword>
<dbReference type="GO" id="GO:0009279">
    <property type="term" value="C:cell outer membrane"/>
    <property type="evidence" value="ECO:0007669"/>
    <property type="project" value="UniProtKB-SubCell"/>
</dbReference>
<dbReference type="InterPro" id="IPR039426">
    <property type="entry name" value="TonB-dep_rcpt-like"/>
</dbReference>
<gene>
    <name evidence="5" type="ORF">GAQ34_22815</name>
</gene>
<evidence type="ECO:0000313" key="6">
    <source>
        <dbReference type="Proteomes" id="UP000442334"/>
    </source>
</evidence>
<keyword evidence="5" id="KW-0675">Receptor</keyword>
<accession>A0A7J5GPY8</accession>
<comment type="caution">
    <text evidence="5">The sequence shown here is derived from an EMBL/GenBank/DDBJ whole genome shotgun (WGS) entry which is preliminary data.</text>
</comment>
<dbReference type="Gene3D" id="2.170.130.10">
    <property type="entry name" value="TonB-dependent receptor, plug domain"/>
    <property type="match status" value="1"/>
</dbReference>
<dbReference type="AlphaFoldDB" id="A0A7J5GPY8"/>
<dbReference type="InterPro" id="IPR037066">
    <property type="entry name" value="Plug_dom_sf"/>
</dbReference>
<evidence type="ECO:0000256" key="1">
    <source>
        <dbReference type="ARBA" id="ARBA00022729"/>
    </source>
</evidence>
<dbReference type="PANTHER" id="PTHR30069:SF29">
    <property type="entry name" value="HEMOGLOBIN AND HEMOGLOBIN-HAPTOGLOBIN-BINDING PROTEIN 1-RELATED"/>
    <property type="match status" value="1"/>
</dbReference>
<dbReference type="RefSeq" id="WP_151874798.1">
    <property type="nucleotide sequence ID" value="NZ_WCUA01000153.1"/>
</dbReference>
<evidence type="ECO:0000259" key="4">
    <source>
        <dbReference type="Pfam" id="PF07715"/>
    </source>
</evidence>
<evidence type="ECO:0000256" key="2">
    <source>
        <dbReference type="PROSITE-ProRule" id="PRU01360"/>
    </source>
</evidence>
<proteinExistence type="inferred from homology"/>
<comment type="similarity">
    <text evidence="2">Belongs to the TonB-dependent receptor family.</text>
</comment>
<evidence type="ECO:0000313" key="5">
    <source>
        <dbReference type="EMBL" id="KAB4179394.1"/>
    </source>
</evidence>
<dbReference type="PANTHER" id="PTHR30069">
    <property type="entry name" value="TONB-DEPENDENT OUTER MEMBRANE RECEPTOR"/>
    <property type="match status" value="1"/>
</dbReference>
<dbReference type="FunFam" id="2.170.130.10:FF:000008">
    <property type="entry name" value="SusC/RagA family TonB-linked outer membrane protein"/>
    <property type="match status" value="1"/>
</dbReference>
<feature type="region of interest" description="Disordered" evidence="3">
    <location>
        <begin position="210"/>
        <end position="229"/>
    </location>
</feature>
<dbReference type="SUPFAM" id="SSF56935">
    <property type="entry name" value="Porins"/>
    <property type="match status" value="1"/>
</dbReference>
<feature type="domain" description="TonB-dependent receptor plug" evidence="4">
    <location>
        <begin position="134"/>
        <end position="258"/>
    </location>
</feature>
<keyword evidence="2" id="KW-1134">Transmembrane beta strand</keyword>
<name>A0A7J5GPY8_BACUN</name>
<keyword evidence="2" id="KW-0813">Transport</keyword>
<dbReference type="InterPro" id="IPR008969">
    <property type="entry name" value="CarboxyPept-like_regulatory"/>
</dbReference>
<dbReference type="NCBIfam" id="TIGR04057">
    <property type="entry name" value="SusC_RagA_signa"/>
    <property type="match status" value="1"/>
</dbReference>
<protein>
    <submittedName>
        <fullName evidence="5">TonB-dependent receptor plug domain-containing protein</fullName>
    </submittedName>
</protein>
<feature type="compositionally biased region" description="Polar residues" evidence="3">
    <location>
        <begin position="211"/>
        <end position="229"/>
    </location>
</feature>
<dbReference type="InterPro" id="IPR012910">
    <property type="entry name" value="Plug_dom"/>
</dbReference>
<dbReference type="Pfam" id="PF13715">
    <property type="entry name" value="CarbopepD_reg_2"/>
    <property type="match status" value="1"/>
</dbReference>